<comment type="caution">
    <text evidence="2">The sequence shown here is derived from an EMBL/GenBank/DDBJ whole genome shotgun (WGS) entry which is preliminary data.</text>
</comment>
<reference evidence="2 3" key="1">
    <citation type="submission" date="2024-03" db="EMBL/GenBank/DDBJ databases">
        <authorList>
            <person name="Martinez-Hernandez J."/>
        </authorList>
    </citation>
    <scope>NUCLEOTIDE SEQUENCE [LARGE SCALE GENOMIC DNA]</scope>
</reference>
<dbReference type="EMBL" id="CAXHTB010000018">
    <property type="protein sequence ID" value="CAL0324421.1"/>
    <property type="molecule type" value="Genomic_DNA"/>
</dbReference>
<dbReference type="GO" id="GO:0032934">
    <property type="term" value="F:sterol binding"/>
    <property type="evidence" value="ECO:0007669"/>
    <property type="project" value="TreeGrafter"/>
</dbReference>
<dbReference type="GO" id="GO:0016020">
    <property type="term" value="C:membrane"/>
    <property type="evidence" value="ECO:0007669"/>
    <property type="project" value="TreeGrafter"/>
</dbReference>
<proteinExistence type="predicted"/>
<dbReference type="InterPro" id="IPR032190">
    <property type="entry name" value="NPC1_N"/>
</dbReference>
<keyword evidence="3" id="KW-1185">Reference proteome</keyword>
<organism evidence="2 3">
    <name type="scientific">Lupinus luteus</name>
    <name type="common">European yellow lupine</name>
    <dbReference type="NCBI Taxonomy" id="3873"/>
    <lineage>
        <taxon>Eukaryota</taxon>
        <taxon>Viridiplantae</taxon>
        <taxon>Streptophyta</taxon>
        <taxon>Embryophyta</taxon>
        <taxon>Tracheophyta</taxon>
        <taxon>Spermatophyta</taxon>
        <taxon>Magnoliopsida</taxon>
        <taxon>eudicotyledons</taxon>
        <taxon>Gunneridae</taxon>
        <taxon>Pentapetalae</taxon>
        <taxon>rosids</taxon>
        <taxon>fabids</taxon>
        <taxon>Fabales</taxon>
        <taxon>Fabaceae</taxon>
        <taxon>Papilionoideae</taxon>
        <taxon>50 kb inversion clade</taxon>
        <taxon>genistoids sensu lato</taxon>
        <taxon>core genistoids</taxon>
        <taxon>Genisteae</taxon>
        <taxon>Lupinus</taxon>
    </lineage>
</organism>
<protein>
    <recommendedName>
        <fullName evidence="1">Niemann-Pick C1 N-terminal domain-containing protein</fullName>
    </recommendedName>
</protein>
<name>A0AAV1XRF6_LUPLU</name>
<dbReference type="Pfam" id="PF16414">
    <property type="entry name" value="NPC1_N"/>
    <property type="match status" value="1"/>
</dbReference>
<evidence type="ECO:0000313" key="3">
    <source>
        <dbReference type="Proteomes" id="UP001497480"/>
    </source>
</evidence>
<dbReference type="GO" id="GO:0015918">
    <property type="term" value="P:sterol transport"/>
    <property type="evidence" value="ECO:0007669"/>
    <property type="project" value="TreeGrafter"/>
</dbReference>
<gene>
    <name evidence="2" type="ORF">LLUT_LOCUS25481</name>
</gene>
<accession>A0AAV1XRF6</accession>
<dbReference type="Proteomes" id="UP001497480">
    <property type="component" value="Unassembled WGS sequence"/>
</dbReference>
<dbReference type="AlphaFoldDB" id="A0AAV1XRF6"/>
<dbReference type="PANTHER" id="PTHR45727:SF2">
    <property type="entry name" value="NPC INTRACELLULAR CHOLESTEROL TRANSPORTER 1"/>
    <property type="match status" value="1"/>
</dbReference>
<evidence type="ECO:0000313" key="2">
    <source>
        <dbReference type="EMBL" id="CAL0324421.1"/>
    </source>
</evidence>
<sequence length="138" mass="15289">MFSISFPFLYRERPSENYCAMYDICGKRCDDKVLNCPYGSPTVKPDDLLSSKIQSFCPTITGNVCCTEAQFDTLKTQVQQAIPFLVGCPACLRKFLNLFCELTCSPNQSLFINVTSVGKLILATVPDHVNNTSPTIVS</sequence>
<evidence type="ECO:0000259" key="1">
    <source>
        <dbReference type="Pfam" id="PF16414"/>
    </source>
</evidence>
<dbReference type="PANTHER" id="PTHR45727">
    <property type="entry name" value="NPC INTRACELLULAR CHOLESTEROL TRANSPORTER 1"/>
    <property type="match status" value="1"/>
</dbReference>
<feature type="domain" description="Niemann-Pick C1 N-terminal" evidence="1">
    <location>
        <begin position="17"/>
        <end position="118"/>
    </location>
</feature>